<comment type="similarity">
    <text evidence="4">Belongs to the HAD-like hydrolase superfamily. CbbY/CbbZ/Gph/YieH family.</text>
</comment>
<dbReference type="GO" id="GO:0046872">
    <property type="term" value="F:metal ion binding"/>
    <property type="evidence" value="ECO:0007669"/>
    <property type="project" value="UniProtKB-KW"/>
</dbReference>
<dbReference type="InterPro" id="IPR036412">
    <property type="entry name" value="HAD-like_sf"/>
</dbReference>
<evidence type="ECO:0000256" key="1">
    <source>
        <dbReference type="ARBA" id="ARBA00000830"/>
    </source>
</evidence>
<proteinExistence type="inferred from homology"/>
<dbReference type="GO" id="GO:0006281">
    <property type="term" value="P:DNA repair"/>
    <property type="evidence" value="ECO:0007669"/>
    <property type="project" value="TreeGrafter"/>
</dbReference>
<dbReference type="GO" id="GO:0008967">
    <property type="term" value="F:phosphoglycolate phosphatase activity"/>
    <property type="evidence" value="ECO:0007669"/>
    <property type="project" value="UniProtKB-EC"/>
</dbReference>
<comment type="cofactor">
    <cofactor evidence="2">
        <name>Mg(2+)</name>
        <dbReference type="ChEBI" id="CHEBI:18420"/>
    </cofactor>
</comment>
<dbReference type="AlphaFoldDB" id="Q20IP7"/>
<name>Q20IP7_PSECI</name>
<dbReference type="InterPro" id="IPR050155">
    <property type="entry name" value="HAD-like_hydrolase_sf"/>
</dbReference>
<evidence type="ECO:0000256" key="6">
    <source>
        <dbReference type="ARBA" id="ARBA00022723"/>
    </source>
</evidence>
<dbReference type="InterPro" id="IPR041492">
    <property type="entry name" value="HAD_2"/>
</dbReference>
<comment type="pathway">
    <text evidence="3">Organic acid metabolism; glycolate biosynthesis; glycolate from 2-phosphoglycolate: step 1/1.</text>
</comment>
<evidence type="ECO:0000256" key="8">
    <source>
        <dbReference type="SAM" id="MobiDB-lite"/>
    </source>
</evidence>
<keyword evidence="7" id="KW-0119">Carbohydrate metabolism</keyword>
<evidence type="ECO:0000256" key="2">
    <source>
        <dbReference type="ARBA" id="ARBA00001946"/>
    </source>
</evidence>
<reference evidence="9" key="1">
    <citation type="journal article" date="2006" name="Proc. Natl. Acad. Sci. U.S.A.">
        <title>Presence/absence polymorphism for alternative pathogenicity islands in Pseudomonas viridiflava, a pathogen of Arabidopsis.</title>
        <authorList>
            <person name="Araki H."/>
            <person name="Tian D."/>
            <person name="Goss E.M."/>
            <person name="Jakob K."/>
            <person name="Halldorsdottir S.S."/>
            <person name="Kreitman M."/>
            <person name="Bergelson J."/>
        </authorList>
    </citation>
    <scope>NUCLEOTIDE SEQUENCE</scope>
    <source>
        <strain evidence="9">83-1</strain>
    </source>
</reference>
<dbReference type="Gene3D" id="3.40.50.1000">
    <property type="entry name" value="HAD superfamily/HAD-like"/>
    <property type="match status" value="1"/>
</dbReference>
<keyword evidence="6" id="KW-0479">Metal-binding</keyword>
<dbReference type="PANTHER" id="PTHR43434:SF1">
    <property type="entry name" value="PHOSPHOGLYCOLATE PHOSPHATASE"/>
    <property type="match status" value="1"/>
</dbReference>
<dbReference type="InterPro" id="IPR023198">
    <property type="entry name" value="PGP-like_dom2"/>
</dbReference>
<evidence type="ECO:0000256" key="5">
    <source>
        <dbReference type="ARBA" id="ARBA00013078"/>
    </source>
</evidence>
<organism evidence="9">
    <name type="scientific">Pseudomonas cichorii</name>
    <dbReference type="NCBI Taxonomy" id="36746"/>
    <lineage>
        <taxon>Bacteria</taxon>
        <taxon>Pseudomonadati</taxon>
        <taxon>Pseudomonadota</taxon>
        <taxon>Gammaproteobacteria</taxon>
        <taxon>Pseudomonadales</taxon>
        <taxon>Pseudomonadaceae</taxon>
        <taxon>Pseudomonas</taxon>
    </lineage>
</organism>
<protein>
    <recommendedName>
        <fullName evidence="5">phosphoglycolate phosphatase</fullName>
        <ecNumber evidence="5">3.1.3.18</ecNumber>
    </recommendedName>
</protein>
<dbReference type="EC" id="3.1.3.18" evidence="5"/>
<dbReference type="SFLD" id="SFLDG01129">
    <property type="entry name" value="C1.5:_HAD__Beta-PGM__Phosphata"/>
    <property type="match status" value="1"/>
</dbReference>
<dbReference type="PANTHER" id="PTHR43434">
    <property type="entry name" value="PHOSPHOGLYCOLATE PHOSPHATASE"/>
    <property type="match status" value="1"/>
</dbReference>
<dbReference type="SFLD" id="SFLDS00003">
    <property type="entry name" value="Haloacid_Dehalogenase"/>
    <property type="match status" value="1"/>
</dbReference>
<evidence type="ECO:0000256" key="3">
    <source>
        <dbReference type="ARBA" id="ARBA00004818"/>
    </source>
</evidence>
<dbReference type="EMBL" id="DQ168848">
    <property type="protein sequence ID" value="ABA47288.1"/>
    <property type="molecule type" value="Genomic_DNA"/>
</dbReference>
<feature type="region of interest" description="Disordered" evidence="8">
    <location>
        <begin position="37"/>
        <end position="60"/>
    </location>
</feature>
<evidence type="ECO:0000313" key="9">
    <source>
        <dbReference type="EMBL" id="ABA47288.1"/>
    </source>
</evidence>
<dbReference type="InterPro" id="IPR023214">
    <property type="entry name" value="HAD_sf"/>
</dbReference>
<dbReference type="SUPFAM" id="SSF56784">
    <property type="entry name" value="HAD-like"/>
    <property type="match status" value="1"/>
</dbReference>
<evidence type="ECO:0000256" key="7">
    <source>
        <dbReference type="ARBA" id="ARBA00023277"/>
    </source>
</evidence>
<dbReference type="GO" id="GO:0005829">
    <property type="term" value="C:cytosol"/>
    <property type="evidence" value="ECO:0007669"/>
    <property type="project" value="TreeGrafter"/>
</dbReference>
<sequence length="312" mass="34299">MEHGHDRRFPLPGNLRRTHLAHPLRPLVRRRAWQAFGRQSPGAGNPDRCDQSGDGPRPALLAGDRVAHRTQCPISQDHPTMIDDPLHFSGIEHVVFDWNGTLIDDIDLAVFAVNRCGEHFDVPPITADQYRARFDFPIAGFYASLGFDLDRVPFSTIVQHYLEHFDANVAHCPLHPGVIEFLEAAKRAGIGVSILSASHCDVLVQTLRAKGLYDYFEHVVGLSHNQATSKTAEAVVLQETLGTPASRTLFVGDTLHDFEVANAVGWSPVLVSTGHQNSERLRVSGAPLFGSLDELLQRFVPAQALCAETGEA</sequence>
<accession>Q20IP7</accession>
<dbReference type="Pfam" id="PF13419">
    <property type="entry name" value="HAD_2"/>
    <property type="match status" value="1"/>
</dbReference>
<evidence type="ECO:0000256" key="4">
    <source>
        <dbReference type="ARBA" id="ARBA00006171"/>
    </source>
</evidence>
<comment type="catalytic activity">
    <reaction evidence="1">
        <text>2-phosphoglycolate + H2O = glycolate + phosphate</text>
        <dbReference type="Rhea" id="RHEA:14369"/>
        <dbReference type="ChEBI" id="CHEBI:15377"/>
        <dbReference type="ChEBI" id="CHEBI:29805"/>
        <dbReference type="ChEBI" id="CHEBI:43474"/>
        <dbReference type="ChEBI" id="CHEBI:58033"/>
        <dbReference type="EC" id="3.1.3.18"/>
    </reaction>
</comment>
<dbReference type="Gene3D" id="1.10.150.240">
    <property type="entry name" value="Putative phosphatase, domain 2"/>
    <property type="match status" value="1"/>
</dbReference>